<sequence length="205" mass="22904">MDAVVTPQEIITVAHKRTFDNTPRRNSDIETHPVPLNYESGRRPDADQREHSPYLNAREYHDVEAASQNGESRSGMTAGFMTEPGYSHSSDPPPMVHDQRQEYHEQENQVRLNAGRRRKVNVDFSIPTNRDRKATGAVLEYAKGWKGPRRIADILIKNVPVSQGGKAWHAGGTNGKAPEHVTAQLFDADGNLMTTVHVDRDGKVC</sequence>
<feature type="region of interest" description="Disordered" evidence="1">
    <location>
        <begin position="16"/>
        <end position="49"/>
    </location>
</feature>
<evidence type="ECO:0000313" key="3">
    <source>
        <dbReference type="Proteomes" id="UP001174997"/>
    </source>
</evidence>
<proteinExistence type="predicted"/>
<reference evidence="2" key="1">
    <citation type="submission" date="2023-06" db="EMBL/GenBank/DDBJ databases">
        <title>Genome-scale phylogeny and comparative genomics of the fungal order Sordariales.</title>
        <authorList>
            <consortium name="Lawrence Berkeley National Laboratory"/>
            <person name="Hensen N."/>
            <person name="Bonometti L."/>
            <person name="Westerberg I."/>
            <person name="Brannstrom I.O."/>
            <person name="Guillou S."/>
            <person name="Cros-Aarteil S."/>
            <person name="Calhoun S."/>
            <person name="Haridas S."/>
            <person name="Kuo A."/>
            <person name="Mondo S."/>
            <person name="Pangilinan J."/>
            <person name="Riley R."/>
            <person name="Labutti K."/>
            <person name="Andreopoulos B."/>
            <person name="Lipzen A."/>
            <person name="Chen C."/>
            <person name="Yanf M."/>
            <person name="Daum C."/>
            <person name="Ng V."/>
            <person name="Clum A."/>
            <person name="Steindorff A."/>
            <person name="Ohm R."/>
            <person name="Martin F."/>
            <person name="Silar P."/>
            <person name="Natvig D."/>
            <person name="Lalanne C."/>
            <person name="Gautier V."/>
            <person name="Ament-Velasquez S.L."/>
            <person name="Kruys A."/>
            <person name="Hutchinson M.I."/>
            <person name="Powell A.J."/>
            <person name="Barry K."/>
            <person name="Miller A.N."/>
            <person name="Grigoriev I.V."/>
            <person name="Debuchy R."/>
            <person name="Gladieux P."/>
            <person name="Thoren M.H."/>
            <person name="Johannesson H."/>
        </authorList>
    </citation>
    <scope>NUCLEOTIDE SEQUENCE</scope>
    <source>
        <strain evidence="2">CBS 307.81</strain>
    </source>
</reference>
<comment type="caution">
    <text evidence="2">The sequence shown here is derived from an EMBL/GenBank/DDBJ whole genome shotgun (WGS) entry which is preliminary data.</text>
</comment>
<gene>
    <name evidence="2" type="ORF">QBC41DRAFT_390420</name>
</gene>
<feature type="compositionally biased region" description="Polar residues" evidence="1">
    <location>
        <begin position="66"/>
        <end position="75"/>
    </location>
</feature>
<dbReference type="Proteomes" id="UP001174997">
    <property type="component" value="Unassembled WGS sequence"/>
</dbReference>
<feature type="compositionally biased region" description="Basic and acidic residues" evidence="1">
    <location>
        <begin position="40"/>
        <end position="49"/>
    </location>
</feature>
<protein>
    <submittedName>
        <fullName evidence="2">Uncharacterized protein</fullName>
    </submittedName>
</protein>
<feature type="region of interest" description="Disordered" evidence="1">
    <location>
        <begin position="66"/>
        <end position="97"/>
    </location>
</feature>
<keyword evidence="3" id="KW-1185">Reference proteome</keyword>
<accession>A0AA39ZGC9</accession>
<evidence type="ECO:0000256" key="1">
    <source>
        <dbReference type="SAM" id="MobiDB-lite"/>
    </source>
</evidence>
<dbReference type="AlphaFoldDB" id="A0AA39ZGC9"/>
<evidence type="ECO:0000313" key="2">
    <source>
        <dbReference type="EMBL" id="KAK0670157.1"/>
    </source>
</evidence>
<name>A0AA39ZGC9_9PEZI</name>
<organism evidence="2 3">
    <name type="scientific">Cercophora samala</name>
    <dbReference type="NCBI Taxonomy" id="330535"/>
    <lineage>
        <taxon>Eukaryota</taxon>
        <taxon>Fungi</taxon>
        <taxon>Dikarya</taxon>
        <taxon>Ascomycota</taxon>
        <taxon>Pezizomycotina</taxon>
        <taxon>Sordariomycetes</taxon>
        <taxon>Sordariomycetidae</taxon>
        <taxon>Sordariales</taxon>
        <taxon>Lasiosphaeriaceae</taxon>
        <taxon>Cercophora</taxon>
    </lineage>
</organism>
<feature type="compositionally biased region" description="Basic and acidic residues" evidence="1">
    <location>
        <begin position="17"/>
        <end position="31"/>
    </location>
</feature>
<dbReference type="EMBL" id="JAULSY010000035">
    <property type="protein sequence ID" value="KAK0670157.1"/>
    <property type="molecule type" value="Genomic_DNA"/>
</dbReference>